<evidence type="ECO:0000259" key="3">
    <source>
        <dbReference type="SMART" id="SM00148"/>
    </source>
</evidence>
<dbReference type="Pfam" id="PF00388">
    <property type="entry name" value="PI-PLC-X"/>
    <property type="match status" value="1"/>
</dbReference>
<dbReference type="InterPro" id="IPR017946">
    <property type="entry name" value="PLC-like_Pdiesterase_TIM-brl"/>
</dbReference>
<dbReference type="AlphaFoldDB" id="A0AB34IVS3"/>
<dbReference type="InterPro" id="IPR000909">
    <property type="entry name" value="PLipase_C_PInositol-sp_X_dom"/>
</dbReference>
<dbReference type="Proteomes" id="UP001515480">
    <property type="component" value="Unassembled WGS sequence"/>
</dbReference>
<dbReference type="SUPFAM" id="SSF51695">
    <property type="entry name" value="PLC-like phosphodiesterases"/>
    <property type="match status" value="1"/>
</dbReference>
<evidence type="ECO:0000313" key="5">
    <source>
        <dbReference type="Proteomes" id="UP001515480"/>
    </source>
</evidence>
<dbReference type="InterPro" id="IPR001192">
    <property type="entry name" value="PI-PLC_fam"/>
</dbReference>
<dbReference type="SMART" id="SM00148">
    <property type="entry name" value="PLCXc"/>
    <property type="match status" value="1"/>
</dbReference>
<dbReference type="PANTHER" id="PTHR10336">
    <property type="entry name" value="PHOSPHOINOSITIDE-SPECIFIC PHOSPHOLIPASE C FAMILY PROTEIN"/>
    <property type="match status" value="1"/>
</dbReference>
<keyword evidence="1" id="KW-0442">Lipid degradation</keyword>
<gene>
    <name evidence="4" type="ORF">AB1Y20_008155</name>
</gene>
<keyword evidence="5" id="KW-1185">Reference proteome</keyword>
<keyword evidence="1" id="KW-0378">Hydrolase</keyword>
<evidence type="ECO:0000256" key="2">
    <source>
        <dbReference type="SAM" id="MobiDB-lite"/>
    </source>
</evidence>
<feature type="domain" description="Phosphatidylinositol-specific phospholipase C X" evidence="3">
    <location>
        <begin position="148"/>
        <end position="289"/>
    </location>
</feature>
<name>A0AB34IVS3_PRYPA</name>
<proteinExistence type="predicted"/>
<evidence type="ECO:0000313" key="4">
    <source>
        <dbReference type="EMBL" id="KAL1507309.1"/>
    </source>
</evidence>
<protein>
    <recommendedName>
        <fullName evidence="1">Phosphoinositide phospholipase C</fullName>
        <ecNumber evidence="1">3.1.4.11</ecNumber>
    </recommendedName>
</protein>
<organism evidence="4 5">
    <name type="scientific">Prymnesium parvum</name>
    <name type="common">Toxic golden alga</name>
    <dbReference type="NCBI Taxonomy" id="97485"/>
    <lineage>
        <taxon>Eukaryota</taxon>
        <taxon>Haptista</taxon>
        <taxon>Haptophyta</taxon>
        <taxon>Prymnesiophyceae</taxon>
        <taxon>Prymnesiales</taxon>
        <taxon>Prymnesiaceae</taxon>
        <taxon>Prymnesium</taxon>
    </lineage>
</organism>
<feature type="compositionally biased region" description="Basic and acidic residues" evidence="2">
    <location>
        <begin position="86"/>
        <end position="101"/>
    </location>
</feature>
<comment type="caution">
    <text evidence="4">The sequence shown here is derived from an EMBL/GenBank/DDBJ whole genome shotgun (WGS) entry which is preliminary data.</text>
</comment>
<comment type="catalytic activity">
    <reaction evidence="1">
        <text>a 1,2-diacyl-sn-glycero-3-phospho-(1D-myo-inositol-4,5-bisphosphate) + H2O = 1D-myo-inositol 1,4,5-trisphosphate + a 1,2-diacyl-sn-glycerol + H(+)</text>
        <dbReference type="Rhea" id="RHEA:33179"/>
        <dbReference type="ChEBI" id="CHEBI:15377"/>
        <dbReference type="ChEBI" id="CHEBI:15378"/>
        <dbReference type="ChEBI" id="CHEBI:17815"/>
        <dbReference type="ChEBI" id="CHEBI:58456"/>
        <dbReference type="ChEBI" id="CHEBI:203600"/>
        <dbReference type="EC" id="3.1.4.11"/>
    </reaction>
</comment>
<dbReference type="EC" id="3.1.4.11" evidence="1"/>
<accession>A0AB34IVS3</accession>
<dbReference type="GO" id="GO:0035556">
    <property type="term" value="P:intracellular signal transduction"/>
    <property type="evidence" value="ECO:0007669"/>
    <property type="project" value="InterPro"/>
</dbReference>
<dbReference type="EMBL" id="JBGBPQ010000018">
    <property type="protein sequence ID" value="KAL1507309.1"/>
    <property type="molecule type" value="Genomic_DNA"/>
</dbReference>
<dbReference type="Gene3D" id="3.20.20.190">
    <property type="entry name" value="Phosphatidylinositol (PI) phosphodiesterase"/>
    <property type="match status" value="1"/>
</dbReference>
<feature type="region of interest" description="Disordered" evidence="2">
    <location>
        <begin position="79"/>
        <end position="101"/>
    </location>
</feature>
<dbReference type="CDD" id="cd08558">
    <property type="entry name" value="PI-PLCc_eukaryota"/>
    <property type="match status" value="1"/>
</dbReference>
<dbReference type="GO" id="GO:0004435">
    <property type="term" value="F:phosphatidylinositol-4,5-bisphosphate phospholipase C activity"/>
    <property type="evidence" value="ECO:0007669"/>
    <property type="project" value="UniProtKB-EC"/>
</dbReference>
<reference evidence="4 5" key="1">
    <citation type="journal article" date="2024" name="Science">
        <title>Giant polyketide synthase enzymes in the biosynthesis of giant marine polyether toxins.</title>
        <authorList>
            <person name="Fallon T.R."/>
            <person name="Shende V.V."/>
            <person name="Wierzbicki I.H."/>
            <person name="Pendleton A.L."/>
            <person name="Watervoot N.F."/>
            <person name="Auber R.P."/>
            <person name="Gonzalez D.J."/>
            <person name="Wisecaver J.H."/>
            <person name="Moore B.S."/>
        </authorList>
    </citation>
    <scope>NUCLEOTIDE SEQUENCE [LARGE SCALE GENOMIC DNA]</scope>
    <source>
        <strain evidence="4 5">12B1</strain>
    </source>
</reference>
<keyword evidence="1" id="KW-0443">Lipid metabolism</keyword>
<evidence type="ECO:0000256" key="1">
    <source>
        <dbReference type="RuleBase" id="RU361133"/>
    </source>
</evidence>
<dbReference type="GO" id="GO:0016042">
    <property type="term" value="P:lipid catabolic process"/>
    <property type="evidence" value="ECO:0007669"/>
    <property type="project" value="UniProtKB-KW"/>
</dbReference>
<dbReference type="PRINTS" id="PR00390">
    <property type="entry name" value="PHPHLIPASEC"/>
</dbReference>
<dbReference type="PROSITE" id="PS50007">
    <property type="entry name" value="PIPLC_X_DOMAIN"/>
    <property type="match status" value="1"/>
</dbReference>
<sequence length="297" mass="33323">MLRDVDTLQDEMGIMPLWLRSASTDGQSKLVNARQVMLFLLQLSIKSEEISKLFQKYTRGDCMSVEEWLAFVHAEQLRPLGDSPDGENRQRSSISKKREIRQARSQFETLKTDLGGMRSEPGLTLQAFSLALLGPPNDALDLQPVMNQKLDQPISHYWIATSHNSYIVGDQLTGISSPDAYRRQLLQGCRCIEIDCWDGKNGPVVTHGNTFCTKVSFQDVAFAIGECAFVSSQLPIIISLEMHCSVKQQKQIADLLVSEFGDALLPLDDFEARSSTDTSQLFCMLDFSELTSEDIFE</sequence>